<gene>
    <name evidence="3" type="ORF">CYME_CMF050C</name>
</gene>
<sequence length="458" mass="51780">MDWSLNGVGDDADFRARRGRYAGAAGAAVPVVAFAVPPAHLQLRKNLTPNACTVPFRRKGRVLGSRRCFVVAESDYAADDDSETSYSGTTNHGYAQPGTARGFGVFTRSQDSELERGRGRRQQAYRLLSDSRTFRFYDYLREAHFPKVALAEVPVDGASSLKMRGLVATAAIRAGEVICRIPRRLAICLGSEGENPGLPALHLLRMMTDGEAVHKYKAYFDVLPRPEMCQMTTDFYNDEELGQIAHTPTVEETRRRRQQLRDTFLQEFLRTGADYLHPQVAAQNLDHMPEFQRYLWAVHLVVSRALAVRTGDEAQRYLIPLLDMINCRMDSKHELRYRIATDEFVLIAGESVRRSEEIRIPYGGGFVSNDRLIQDYGFIVERNPADLLLFLPRHCVQRADLLSSEERENVRQECAAVLARQQQVLSVPSERIRAFNRAVVDAARKCIELLETAEEIQS</sequence>
<dbReference type="InterPro" id="IPR046341">
    <property type="entry name" value="SET_dom_sf"/>
</dbReference>
<dbReference type="KEGG" id="cme:CYME_CMF050C"/>
<dbReference type="OMA" id="VHELAFQ"/>
<reference evidence="3 4" key="1">
    <citation type="journal article" date="2004" name="Nature">
        <title>Genome sequence of the ultrasmall unicellular red alga Cyanidioschyzon merolae 10D.</title>
        <authorList>
            <person name="Matsuzaki M."/>
            <person name="Misumi O."/>
            <person name="Shin-i T."/>
            <person name="Maruyama S."/>
            <person name="Takahara M."/>
            <person name="Miyagishima S."/>
            <person name="Mori T."/>
            <person name="Nishida K."/>
            <person name="Yagisawa F."/>
            <person name="Nishida K."/>
            <person name="Yoshida Y."/>
            <person name="Nishimura Y."/>
            <person name="Nakao S."/>
            <person name="Kobayashi T."/>
            <person name="Momoyama Y."/>
            <person name="Higashiyama T."/>
            <person name="Minoda A."/>
            <person name="Sano M."/>
            <person name="Nomoto H."/>
            <person name="Oishi K."/>
            <person name="Hayashi H."/>
            <person name="Ohta F."/>
            <person name="Nishizaka S."/>
            <person name="Haga S."/>
            <person name="Miura S."/>
            <person name="Morishita T."/>
            <person name="Kabeya Y."/>
            <person name="Terasawa K."/>
            <person name="Suzuki Y."/>
            <person name="Ishii Y."/>
            <person name="Asakawa S."/>
            <person name="Takano H."/>
            <person name="Ohta N."/>
            <person name="Kuroiwa H."/>
            <person name="Tanaka K."/>
            <person name="Shimizu N."/>
            <person name="Sugano S."/>
            <person name="Sato N."/>
            <person name="Nozaki H."/>
            <person name="Ogasawara N."/>
            <person name="Kohara Y."/>
            <person name="Kuroiwa T."/>
        </authorList>
    </citation>
    <scope>NUCLEOTIDE SEQUENCE [LARGE SCALE GENOMIC DNA]</scope>
    <source>
        <strain evidence="3 4">10D</strain>
    </source>
</reference>
<dbReference type="RefSeq" id="XP_005535718.1">
    <property type="nucleotide sequence ID" value="XM_005535661.1"/>
</dbReference>
<feature type="domain" description="SET" evidence="2">
    <location>
        <begin position="164"/>
        <end position="363"/>
    </location>
</feature>
<accession>M1VB32</accession>
<dbReference type="OrthoDB" id="441812at2759"/>
<proteinExistence type="predicted"/>
<dbReference type="Gramene" id="CMF050CT">
    <property type="protein sequence ID" value="CMF050CT"/>
    <property type="gene ID" value="CMF050C"/>
</dbReference>
<dbReference type="Pfam" id="PF00856">
    <property type="entry name" value="SET"/>
    <property type="match status" value="1"/>
</dbReference>
<dbReference type="PANTHER" id="PTHR13271">
    <property type="entry name" value="UNCHARACTERIZED PUTATIVE METHYLTRANSFERASE"/>
    <property type="match status" value="1"/>
</dbReference>
<feature type="region of interest" description="Disordered" evidence="1">
    <location>
        <begin position="80"/>
        <end position="103"/>
    </location>
</feature>
<dbReference type="EMBL" id="AP006488">
    <property type="protein sequence ID" value="BAM79432.1"/>
    <property type="molecule type" value="Genomic_DNA"/>
</dbReference>
<dbReference type="InterPro" id="IPR001214">
    <property type="entry name" value="SET_dom"/>
</dbReference>
<evidence type="ECO:0000313" key="3">
    <source>
        <dbReference type="EMBL" id="BAM79432.1"/>
    </source>
</evidence>
<evidence type="ECO:0000256" key="1">
    <source>
        <dbReference type="SAM" id="MobiDB-lite"/>
    </source>
</evidence>
<evidence type="ECO:0000313" key="4">
    <source>
        <dbReference type="Proteomes" id="UP000007014"/>
    </source>
</evidence>
<dbReference type="GO" id="GO:0016279">
    <property type="term" value="F:protein-lysine N-methyltransferase activity"/>
    <property type="evidence" value="ECO:0007669"/>
    <property type="project" value="TreeGrafter"/>
</dbReference>
<reference evidence="3 4" key="2">
    <citation type="journal article" date="2007" name="BMC Biol.">
        <title>A 100%-complete sequence reveals unusually simple genomic features in the hot-spring red alga Cyanidioschyzon merolae.</title>
        <authorList>
            <person name="Nozaki H."/>
            <person name="Takano H."/>
            <person name="Misumi O."/>
            <person name="Terasawa K."/>
            <person name="Matsuzaki M."/>
            <person name="Maruyama S."/>
            <person name="Nishida K."/>
            <person name="Yagisawa F."/>
            <person name="Yoshida Y."/>
            <person name="Fujiwara T."/>
            <person name="Takio S."/>
            <person name="Tamura K."/>
            <person name="Chung S.J."/>
            <person name="Nakamura S."/>
            <person name="Kuroiwa H."/>
            <person name="Tanaka K."/>
            <person name="Sato N."/>
            <person name="Kuroiwa T."/>
        </authorList>
    </citation>
    <scope>NUCLEOTIDE SEQUENCE [LARGE SCALE GENOMIC DNA]</scope>
    <source>
        <strain evidence="3 4">10D</strain>
    </source>
</reference>
<dbReference type="CDD" id="cd10527">
    <property type="entry name" value="SET_LSMT"/>
    <property type="match status" value="1"/>
</dbReference>
<keyword evidence="4" id="KW-1185">Reference proteome</keyword>
<name>M1VB32_CYAM1</name>
<dbReference type="eggNOG" id="KOG1337">
    <property type="taxonomic scope" value="Eukaryota"/>
</dbReference>
<protein>
    <submittedName>
        <fullName evidence="3">Similar to ribulose-1,5 bisphosphate carboxylase/oxygenase large subunit N-methyltransferase</fullName>
    </submittedName>
</protein>
<organism evidence="3 4">
    <name type="scientific">Cyanidioschyzon merolae (strain NIES-3377 / 10D)</name>
    <name type="common">Unicellular red alga</name>
    <dbReference type="NCBI Taxonomy" id="280699"/>
    <lineage>
        <taxon>Eukaryota</taxon>
        <taxon>Rhodophyta</taxon>
        <taxon>Bangiophyceae</taxon>
        <taxon>Cyanidiales</taxon>
        <taxon>Cyanidiaceae</taxon>
        <taxon>Cyanidioschyzon</taxon>
    </lineage>
</organism>
<dbReference type="STRING" id="280699.M1VB32"/>
<dbReference type="AlphaFoldDB" id="M1VB32"/>
<dbReference type="Gene3D" id="3.90.1410.10">
    <property type="entry name" value="set domain protein methyltransferase, domain 1"/>
    <property type="match status" value="1"/>
</dbReference>
<dbReference type="SUPFAM" id="SSF82199">
    <property type="entry name" value="SET domain"/>
    <property type="match status" value="1"/>
</dbReference>
<dbReference type="GeneID" id="16993080"/>
<dbReference type="InterPro" id="IPR050600">
    <property type="entry name" value="SETD3_SETD6_MTase"/>
</dbReference>
<dbReference type="Proteomes" id="UP000007014">
    <property type="component" value="Chromosome 6"/>
</dbReference>
<evidence type="ECO:0000259" key="2">
    <source>
        <dbReference type="Pfam" id="PF00856"/>
    </source>
</evidence>
<dbReference type="PANTHER" id="PTHR13271:SF151">
    <property type="entry name" value="SET DOMAIN-CONTAINING PROTEIN 4"/>
    <property type="match status" value="1"/>
</dbReference>
<dbReference type="HOGENOM" id="CLU_597686_0_0_1"/>